<comment type="caution">
    <text evidence="1">The sequence shown here is derived from an EMBL/GenBank/DDBJ whole genome shotgun (WGS) entry which is preliminary data.</text>
</comment>
<proteinExistence type="predicted"/>
<keyword evidence="2" id="KW-1185">Reference proteome</keyword>
<gene>
    <name evidence="1" type="ORF">HMF3257_16185</name>
</gene>
<accession>A0A327NJH9</accession>
<protein>
    <recommendedName>
        <fullName evidence="3">ATP-binding protein</fullName>
    </recommendedName>
</protein>
<name>A0A327NJH9_9BACT</name>
<evidence type="ECO:0008006" key="3">
    <source>
        <dbReference type="Google" id="ProtNLM"/>
    </source>
</evidence>
<evidence type="ECO:0000313" key="1">
    <source>
        <dbReference type="EMBL" id="RAI75337.1"/>
    </source>
</evidence>
<dbReference type="EMBL" id="QLII01000001">
    <property type="protein sequence ID" value="RAI75337.1"/>
    <property type="molecule type" value="Genomic_DNA"/>
</dbReference>
<dbReference type="AlphaFoldDB" id="A0A327NJH9"/>
<dbReference type="OrthoDB" id="2041081at2"/>
<sequence>MEVPVKNLVETVDLTAEDALLPMLECVVNSIISLEQSDIPKSEKRIQIKICRGKHPQRLNFDNIQTIASYKIVDNGVGFNSRNLLSFQTPFSQINKDYGCKGIGRFTVLAAYEEYLVDSNYKEQGKWHNRTFKFTAEKEIESIKYIDTSHEVWKTSIEIKNCINDIVLEKSALSLAQISESIMQHCFIYYLNNSLPIIEIYDKINDQYEVINQLFEKVSKEKERSFSLKGENFKLYITKTPKEGNRRNNYLYYCANNRTVGVAKNIKGINSIFTYPINIEGNYYFFDIYLVSDFLNKKVFKTRNGFNIPKERENYIFNSSEIITFQDIEEKISETLESEYESFVRESKEKSYNEIKNYIIEKAPRYNSFLRNPAILQSIPPNLTEDKLEEYLYRISHNARKNVEQNIDKFIKSKQINEEAINQIIDDIKAKTAYDVDSLADYMTRRRAIIDLFDKFLDADENGEYKLEEDVHNLIFPLGLTNNDLDYENHNLWLLDERFMTYKFIASDKSITSYSQINSRKELDLVLVDNPQMFDNPISFGDKSSGEVNSMVIFEFKRPGDTAHQKRSTDFRWEFSELIEPYFEEFLYQPIKKNYKGNQVIIKETTPKFGYIILDFIPEPLSRYNKNKGWKTTPFGTFFKIESEINMHIEVMTFRQLLEFSKNRHNPFFDRLFKR</sequence>
<dbReference type="RefSeq" id="WP_111343644.1">
    <property type="nucleotide sequence ID" value="NZ_QLII01000001.1"/>
</dbReference>
<dbReference type="Proteomes" id="UP000249016">
    <property type="component" value="Unassembled WGS sequence"/>
</dbReference>
<organism evidence="1 2">
    <name type="scientific">Spirosoma telluris</name>
    <dbReference type="NCBI Taxonomy" id="2183553"/>
    <lineage>
        <taxon>Bacteria</taxon>
        <taxon>Pseudomonadati</taxon>
        <taxon>Bacteroidota</taxon>
        <taxon>Cytophagia</taxon>
        <taxon>Cytophagales</taxon>
        <taxon>Cytophagaceae</taxon>
        <taxon>Spirosoma</taxon>
    </lineage>
</organism>
<evidence type="ECO:0000313" key="2">
    <source>
        <dbReference type="Proteomes" id="UP000249016"/>
    </source>
</evidence>
<reference evidence="1 2" key="1">
    <citation type="submission" date="2018-06" db="EMBL/GenBank/DDBJ databases">
        <title>Spirosoma sp. HMF3257 Genome sequencing and assembly.</title>
        <authorList>
            <person name="Kang H."/>
            <person name="Cha I."/>
            <person name="Kim H."/>
            <person name="Kang J."/>
            <person name="Joh K."/>
        </authorList>
    </citation>
    <scope>NUCLEOTIDE SEQUENCE [LARGE SCALE GENOMIC DNA]</scope>
    <source>
        <strain evidence="1 2">HMF3257</strain>
    </source>
</reference>